<evidence type="ECO:0000256" key="1">
    <source>
        <dbReference type="SAM" id="SignalP"/>
    </source>
</evidence>
<sequence length="207" mass="23779">MRKLLLLSALGAMCLLPSCYSLSKEECVAANWKVIGDTDGAAGYNPQSRFADHVKSCERVKVVPDQTTWYQGFQEGIKRYCTPLSGAQRGEAGDGYNNVCPPDLEPGFMRGYTLGKRVHEVRERMNSIRSSISSREQDTDQRYRELKNAKDQDRRAIQMRIDDNDFEIRRLRREADDLSYDLSNAERDLAAFRMNPQGDMRPPVRRY</sequence>
<name>A0A7W6LCM6_9HYPH</name>
<evidence type="ECO:0008006" key="4">
    <source>
        <dbReference type="Google" id="ProtNLM"/>
    </source>
</evidence>
<feature type="signal peptide" evidence="1">
    <location>
        <begin position="1"/>
        <end position="23"/>
    </location>
</feature>
<keyword evidence="3" id="KW-1185">Reference proteome</keyword>
<reference evidence="2 3" key="1">
    <citation type="submission" date="2020-08" db="EMBL/GenBank/DDBJ databases">
        <title>Genomic Encyclopedia of Type Strains, Phase IV (KMG-IV): sequencing the most valuable type-strain genomes for metagenomic binning, comparative biology and taxonomic classification.</title>
        <authorList>
            <person name="Goeker M."/>
        </authorList>
    </citation>
    <scope>NUCLEOTIDE SEQUENCE [LARGE SCALE GENOMIC DNA]</scope>
    <source>
        <strain evidence="2 3">DSM 29514</strain>
    </source>
</reference>
<organism evidence="2 3">
    <name type="scientific">Rhizobium rhizoryzae</name>
    <dbReference type="NCBI Taxonomy" id="451876"/>
    <lineage>
        <taxon>Bacteria</taxon>
        <taxon>Pseudomonadati</taxon>
        <taxon>Pseudomonadota</taxon>
        <taxon>Alphaproteobacteria</taxon>
        <taxon>Hyphomicrobiales</taxon>
        <taxon>Rhizobiaceae</taxon>
        <taxon>Rhizobium/Agrobacterium group</taxon>
        <taxon>Rhizobium</taxon>
    </lineage>
</organism>
<dbReference type="Proteomes" id="UP000519897">
    <property type="component" value="Unassembled WGS sequence"/>
</dbReference>
<proteinExistence type="predicted"/>
<accession>A0A7W6LCM6</accession>
<evidence type="ECO:0000313" key="3">
    <source>
        <dbReference type="Proteomes" id="UP000519897"/>
    </source>
</evidence>
<dbReference type="RefSeq" id="WP_062554100.1">
    <property type="nucleotide sequence ID" value="NZ_CP049250.1"/>
</dbReference>
<dbReference type="Pfam" id="PF10973">
    <property type="entry name" value="DUF2799"/>
    <property type="match status" value="1"/>
</dbReference>
<evidence type="ECO:0000313" key="2">
    <source>
        <dbReference type="EMBL" id="MBB4141737.1"/>
    </source>
</evidence>
<dbReference type="InterPro" id="IPR021242">
    <property type="entry name" value="DUF2799"/>
</dbReference>
<protein>
    <recommendedName>
        <fullName evidence="4">DUF2799 domain-containing protein</fullName>
    </recommendedName>
</protein>
<gene>
    <name evidence="2" type="ORF">GGQ72_000236</name>
</gene>
<dbReference type="AlphaFoldDB" id="A0A7W6LCM6"/>
<dbReference type="EMBL" id="JACIEC010000001">
    <property type="protein sequence ID" value="MBB4141737.1"/>
    <property type="molecule type" value="Genomic_DNA"/>
</dbReference>
<keyword evidence="1" id="KW-0732">Signal</keyword>
<comment type="caution">
    <text evidence="2">The sequence shown here is derived from an EMBL/GenBank/DDBJ whole genome shotgun (WGS) entry which is preliminary data.</text>
</comment>
<feature type="chain" id="PRO_5030825280" description="DUF2799 domain-containing protein" evidence="1">
    <location>
        <begin position="24"/>
        <end position="207"/>
    </location>
</feature>